<dbReference type="Proteomes" id="UP001519343">
    <property type="component" value="Unassembled WGS sequence"/>
</dbReference>
<reference evidence="7 8" key="1">
    <citation type="submission" date="2021-03" db="EMBL/GenBank/DDBJ databases">
        <title>Genomic Encyclopedia of Type Strains, Phase IV (KMG-IV): sequencing the most valuable type-strain genomes for metagenomic binning, comparative biology and taxonomic classification.</title>
        <authorList>
            <person name="Goeker M."/>
        </authorList>
    </citation>
    <scope>NUCLEOTIDE SEQUENCE [LARGE SCALE GENOMIC DNA]</scope>
    <source>
        <strain evidence="7 8">DSM 24738</strain>
    </source>
</reference>
<evidence type="ECO:0000256" key="3">
    <source>
        <dbReference type="ARBA" id="ARBA00022692"/>
    </source>
</evidence>
<dbReference type="InterPro" id="IPR014227">
    <property type="entry name" value="YtvI-like"/>
</dbReference>
<dbReference type="RefSeq" id="WP_209808214.1">
    <property type="nucleotide sequence ID" value="NZ_JAGGKT010000001.1"/>
</dbReference>
<keyword evidence="8" id="KW-1185">Reference proteome</keyword>
<evidence type="ECO:0000313" key="7">
    <source>
        <dbReference type="EMBL" id="MBP1930305.1"/>
    </source>
</evidence>
<evidence type="ECO:0000313" key="8">
    <source>
        <dbReference type="Proteomes" id="UP001519343"/>
    </source>
</evidence>
<dbReference type="EMBL" id="JAGGKT010000001">
    <property type="protein sequence ID" value="MBP1930305.1"/>
    <property type="molecule type" value="Genomic_DNA"/>
</dbReference>
<organism evidence="7 8">
    <name type="scientific">Ammoniphilus resinae</name>
    <dbReference type="NCBI Taxonomy" id="861532"/>
    <lineage>
        <taxon>Bacteria</taxon>
        <taxon>Bacillati</taxon>
        <taxon>Bacillota</taxon>
        <taxon>Bacilli</taxon>
        <taxon>Bacillales</taxon>
        <taxon>Paenibacillaceae</taxon>
        <taxon>Aneurinibacillus group</taxon>
        <taxon>Ammoniphilus</taxon>
    </lineage>
</organism>
<feature type="transmembrane region" description="Helical" evidence="6">
    <location>
        <begin position="12"/>
        <end position="29"/>
    </location>
</feature>
<keyword evidence="5 6" id="KW-0472">Membrane</keyword>
<feature type="transmembrane region" description="Helical" evidence="6">
    <location>
        <begin position="258"/>
        <end position="287"/>
    </location>
</feature>
<evidence type="ECO:0000256" key="6">
    <source>
        <dbReference type="SAM" id="Phobius"/>
    </source>
</evidence>
<evidence type="ECO:0000256" key="1">
    <source>
        <dbReference type="ARBA" id="ARBA00004141"/>
    </source>
</evidence>
<evidence type="ECO:0000256" key="5">
    <source>
        <dbReference type="ARBA" id="ARBA00023136"/>
    </source>
</evidence>
<comment type="subcellular location">
    <subcellularLocation>
        <location evidence="1">Membrane</location>
        <topology evidence="1">Multi-pass membrane protein</topology>
    </subcellularLocation>
</comment>
<evidence type="ECO:0000256" key="4">
    <source>
        <dbReference type="ARBA" id="ARBA00022989"/>
    </source>
</evidence>
<gene>
    <name evidence="7" type="ORF">J2Z37_000292</name>
</gene>
<comment type="caution">
    <text evidence="7">The sequence shown here is derived from an EMBL/GenBank/DDBJ whole genome shotgun (WGS) entry which is preliminary data.</text>
</comment>
<feature type="transmembrane region" description="Helical" evidence="6">
    <location>
        <begin position="225"/>
        <end position="252"/>
    </location>
</feature>
<feature type="transmembrane region" description="Helical" evidence="6">
    <location>
        <begin position="35"/>
        <end position="53"/>
    </location>
</feature>
<feature type="transmembrane region" description="Helical" evidence="6">
    <location>
        <begin position="172"/>
        <end position="193"/>
    </location>
</feature>
<name>A0ABS4GJ74_9BACL</name>
<dbReference type="PANTHER" id="PTHR21716:SF68">
    <property type="entry name" value="TRANSPORT PROTEIN YTVI-RELATED"/>
    <property type="match status" value="1"/>
</dbReference>
<evidence type="ECO:0000256" key="2">
    <source>
        <dbReference type="ARBA" id="ARBA00009773"/>
    </source>
</evidence>
<dbReference type="NCBIfam" id="TIGR02872">
    <property type="entry name" value="spore_ytvI"/>
    <property type="match status" value="1"/>
</dbReference>
<comment type="similarity">
    <text evidence="2">Belongs to the autoinducer-2 exporter (AI-2E) (TC 2.A.86) family.</text>
</comment>
<protein>
    <submittedName>
        <fullName evidence="7">Sporulation integral membrane protein YtvI</fullName>
    </submittedName>
</protein>
<feature type="transmembrane region" description="Helical" evidence="6">
    <location>
        <begin position="326"/>
        <end position="354"/>
    </location>
</feature>
<dbReference type="InterPro" id="IPR002549">
    <property type="entry name" value="AI-2E-like"/>
</dbReference>
<feature type="transmembrane region" description="Helical" evidence="6">
    <location>
        <begin position="65"/>
        <end position="92"/>
    </location>
</feature>
<dbReference type="Pfam" id="PF01594">
    <property type="entry name" value="AI-2E_transport"/>
    <property type="match status" value="1"/>
</dbReference>
<proteinExistence type="inferred from homology"/>
<accession>A0ABS4GJ74</accession>
<dbReference type="PANTHER" id="PTHR21716">
    <property type="entry name" value="TRANSMEMBRANE PROTEIN"/>
    <property type="match status" value="1"/>
</dbReference>
<feature type="transmembrane region" description="Helical" evidence="6">
    <location>
        <begin position="294"/>
        <end position="311"/>
    </location>
</feature>
<keyword evidence="3 6" id="KW-0812">Transmembrane</keyword>
<keyword evidence="4 6" id="KW-1133">Transmembrane helix</keyword>
<sequence length="376" mass="41993">MDHYWKMRAFQVLRLLFVLAIIYLSIKVLQFVTPLIYPFILGFIIAIMINRPVNWIQKRANIPRWISVSIVLVIVILLVLGSITLLITQVVIEIGHLITVMPLYIQDAVNYLKHLITKEIITNFYDRIQLLYSSLDESYKTTIEENIGAALSKIAQTGTYLVNSFLKGLQSFLTSLPNTATVLVISTLASFFISKDFYKMKHKISSLVPPAVKDRSVRVLSDLKSALFGFVKAQFTLVSITGFIIIIGLLILRVDYAFTIGIIAGILDLLPLLGTGSVFVPWIIYLFIKQDFQLVIGLSILYAVVVVQRQIMEPKVVADNIGLDPLITLIALFVGLQLFGVIGLIIGPVAVVIINALMNAGVLRDIWTFIIGEQKA</sequence>